<evidence type="ECO:0000313" key="2">
    <source>
        <dbReference type="EMBL" id="KAH3812184.1"/>
    </source>
</evidence>
<protein>
    <submittedName>
        <fullName evidence="2">Uncharacterized protein</fullName>
    </submittedName>
</protein>
<evidence type="ECO:0000313" key="3">
    <source>
        <dbReference type="Proteomes" id="UP000828390"/>
    </source>
</evidence>
<proteinExistence type="predicted"/>
<accession>A0A9D4G7X5</accession>
<feature type="compositionally biased region" description="Basic residues" evidence="1">
    <location>
        <begin position="85"/>
        <end position="95"/>
    </location>
</feature>
<comment type="caution">
    <text evidence="2">The sequence shown here is derived from an EMBL/GenBank/DDBJ whole genome shotgun (WGS) entry which is preliminary data.</text>
</comment>
<sequence length="138" mass="16107">MKIRCGEKIMKMGIVGDIKTESCSMTFLKYEGQTGRGFAHWEPLKSGADPHHHNTQNRTIQKTLMKVRMPRGQIPAQKKNEEKRKRISLQRKRSTKSTAKREKSPSTCLRSESKKRRLRSLKQGAKIRRSKKTSGWRW</sequence>
<name>A0A9D4G7X5_DREPO</name>
<feature type="compositionally biased region" description="Basic residues" evidence="1">
    <location>
        <begin position="113"/>
        <end position="138"/>
    </location>
</feature>
<evidence type="ECO:0000256" key="1">
    <source>
        <dbReference type="SAM" id="MobiDB-lite"/>
    </source>
</evidence>
<keyword evidence="3" id="KW-1185">Reference proteome</keyword>
<gene>
    <name evidence="2" type="ORF">DPMN_140608</name>
</gene>
<reference evidence="2" key="1">
    <citation type="journal article" date="2019" name="bioRxiv">
        <title>The Genome of the Zebra Mussel, Dreissena polymorpha: A Resource for Invasive Species Research.</title>
        <authorList>
            <person name="McCartney M.A."/>
            <person name="Auch B."/>
            <person name="Kono T."/>
            <person name="Mallez S."/>
            <person name="Zhang Y."/>
            <person name="Obille A."/>
            <person name="Becker A."/>
            <person name="Abrahante J.E."/>
            <person name="Garbe J."/>
            <person name="Badalamenti J.P."/>
            <person name="Herman A."/>
            <person name="Mangelson H."/>
            <person name="Liachko I."/>
            <person name="Sullivan S."/>
            <person name="Sone E.D."/>
            <person name="Koren S."/>
            <person name="Silverstein K.A.T."/>
            <person name="Beckman K.B."/>
            <person name="Gohl D.M."/>
        </authorList>
    </citation>
    <scope>NUCLEOTIDE SEQUENCE</scope>
    <source>
        <strain evidence="2">Duluth1</strain>
        <tissue evidence="2">Whole animal</tissue>
    </source>
</reference>
<dbReference type="AlphaFoldDB" id="A0A9D4G7X5"/>
<organism evidence="2 3">
    <name type="scientific">Dreissena polymorpha</name>
    <name type="common">Zebra mussel</name>
    <name type="synonym">Mytilus polymorpha</name>
    <dbReference type="NCBI Taxonomy" id="45954"/>
    <lineage>
        <taxon>Eukaryota</taxon>
        <taxon>Metazoa</taxon>
        <taxon>Spiralia</taxon>
        <taxon>Lophotrochozoa</taxon>
        <taxon>Mollusca</taxon>
        <taxon>Bivalvia</taxon>
        <taxon>Autobranchia</taxon>
        <taxon>Heteroconchia</taxon>
        <taxon>Euheterodonta</taxon>
        <taxon>Imparidentia</taxon>
        <taxon>Neoheterodontei</taxon>
        <taxon>Myida</taxon>
        <taxon>Dreissenoidea</taxon>
        <taxon>Dreissenidae</taxon>
        <taxon>Dreissena</taxon>
    </lineage>
</organism>
<dbReference type="Proteomes" id="UP000828390">
    <property type="component" value="Unassembled WGS sequence"/>
</dbReference>
<reference evidence="2" key="2">
    <citation type="submission" date="2020-11" db="EMBL/GenBank/DDBJ databases">
        <authorList>
            <person name="McCartney M.A."/>
            <person name="Auch B."/>
            <person name="Kono T."/>
            <person name="Mallez S."/>
            <person name="Becker A."/>
            <person name="Gohl D.M."/>
            <person name="Silverstein K.A.T."/>
            <person name="Koren S."/>
            <person name="Bechman K.B."/>
            <person name="Herman A."/>
            <person name="Abrahante J.E."/>
            <person name="Garbe J."/>
        </authorList>
    </citation>
    <scope>NUCLEOTIDE SEQUENCE</scope>
    <source>
        <strain evidence="2">Duluth1</strain>
        <tissue evidence="2">Whole animal</tissue>
    </source>
</reference>
<dbReference type="EMBL" id="JAIWYP010000006">
    <property type="protein sequence ID" value="KAH3812184.1"/>
    <property type="molecule type" value="Genomic_DNA"/>
</dbReference>
<feature type="region of interest" description="Disordered" evidence="1">
    <location>
        <begin position="67"/>
        <end position="138"/>
    </location>
</feature>